<keyword evidence="1" id="KW-1133">Transmembrane helix</keyword>
<dbReference type="EMBL" id="HACA01024646">
    <property type="protein sequence ID" value="CDW42007.1"/>
    <property type="molecule type" value="Transcribed_RNA"/>
</dbReference>
<dbReference type="AlphaFoldDB" id="A0A0K2UVR7"/>
<keyword evidence="1" id="KW-0472">Membrane</keyword>
<proteinExistence type="predicted"/>
<keyword evidence="1" id="KW-0812">Transmembrane</keyword>
<sequence>MGGTDRMYKNIYAYRIGIRSRKWWWPLFACLINTIILNVCTGKTMDQVKFCRNIAFS</sequence>
<protein>
    <submittedName>
        <fullName evidence="2">PiggyBac transposable elementderived protein 3like [Haplochromis burtoni]</fullName>
    </submittedName>
</protein>
<organism evidence="2">
    <name type="scientific">Lepeophtheirus salmonis</name>
    <name type="common">Salmon louse</name>
    <name type="synonym">Caligus salmonis</name>
    <dbReference type="NCBI Taxonomy" id="72036"/>
    <lineage>
        <taxon>Eukaryota</taxon>
        <taxon>Metazoa</taxon>
        <taxon>Ecdysozoa</taxon>
        <taxon>Arthropoda</taxon>
        <taxon>Crustacea</taxon>
        <taxon>Multicrustacea</taxon>
        <taxon>Hexanauplia</taxon>
        <taxon>Copepoda</taxon>
        <taxon>Siphonostomatoida</taxon>
        <taxon>Caligidae</taxon>
        <taxon>Lepeophtheirus</taxon>
    </lineage>
</organism>
<feature type="transmembrane region" description="Helical" evidence="1">
    <location>
        <begin position="23"/>
        <end position="40"/>
    </location>
</feature>
<accession>A0A0K2UVR7</accession>
<evidence type="ECO:0000313" key="2">
    <source>
        <dbReference type="EMBL" id="CDW42007.1"/>
    </source>
</evidence>
<name>A0A0K2UVR7_LEPSM</name>
<evidence type="ECO:0000256" key="1">
    <source>
        <dbReference type="SAM" id="Phobius"/>
    </source>
</evidence>
<reference evidence="2" key="1">
    <citation type="submission" date="2014-05" db="EMBL/GenBank/DDBJ databases">
        <authorList>
            <person name="Chronopoulou M."/>
        </authorList>
    </citation>
    <scope>NUCLEOTIDE SEQUENCE</scope>
    <source>
        <tissue evidence="2">Whole organism</tissue>
    </source>
</reference>